<evidence type="ECO:0000313" key="2">
    <source>
        <dbReference type="EMBL" id="MFC4007380.1"/>
    </source>
</evidence>
<dbReference type="PANTHER" id="PTHR43539:SF78">
    <property type="entry name" value="FLAVIN-CONTAINING MONOOXYGENASE"/>
    <property type="match status" value="1"/>
</dbReference>
<keyword evidence="1 2" id="KW-0560">Oxidoreductase</keyword>
<dbReference type="InterPro" id="IPR036188">
    <property type="entry name" value="FAD/NAD-bd_sf"/>
</dbReference>
<dbReference type="GO" id="GO:0004497">
    <property type="term" value="F:monooxygenase activity"/>
    <property type="evidence" value="ECO:0007669"/>
    <property type="project" value="UniProtKB-KW"/>
</dbReference>
<dbReference type="RefSeq" id="WP_379527510.1">
    <property type="nucleotide sequence ID" value="NZ_JBHSBI010000004.1"/>
</dbReference>
<evidence type="ECO:0000313" key="3">
    <source>
        <dbReference type="Proteomes" id="UP001595851"/>
    </source>
</evidence>
<keyword evidence="2" id="KW-0503">Monooxygenase</keyword>
<keyword evidence="3" id="KW-1185">Reference proteome</keyword>
<dbReference type="PRINTS" id="PR00469">
    <property type="entry name" value="PNDRDTASEII"/>
</dbReference>
<dbReference type="SUPFAM" id="SSF51905">
    <property type="entry name" value="FAD/NAD(P)-binding domain"/>
    <property type="match status" value="1"/>
</dbReference>
<dbReference type="EC" id="1.14.13.-" evidence="2"/>
<dbReference type="EMBL" id="JBHSBI010000004">
    <property type="protein sequence ID" value="MFC4007380.1"/>
    <property type="molecule type" value="Genomic_DNA"/>
</dbReference>
<gene>
    <name evidence="2" type="ORF">ACFOY2_09110</name>
</gene>
<dbReference type="PANTHER" id="PTHR43539">
    <property type="entry name" value="FLAVIN-BINDING MONOOXYGENASE-LIKE PROTEIN (AFU_ORTHOLOGUE AFUA_4G09220)"/>
    <property type="match status" value="1"/>
</dbReference>
<dbReference type="Gene3D" id="3.50.50.60">
    <property type="entry name" value="FAD/NAD(P)-binding domain"/>
    <property type="match status" value="1"/>
</dbReference>
<evidence type="ECO:0000256" key="1">
    <source>
        <dbReference type="ARBA" id="ARBA00023002"/>
    </source>
</evidence>
<dbReference type="InterPro" id="IPR050982">
    <property type="entry name" value="Auxin_biosynth/cation_transpt"/>
</dbReference>
<proteinExistence type="predicted"/>
<accession>A0ABV8G305</accession>
<reference evidence="3" key="1">
    <citation type="journal article" date="2019" name="Int. J. Syst. Evol. Microbiol.">
        <title>The Global Catalogue of Microorganisms (GCM) 10K type strain sequencing project: providing services to taxonomists for standard genome sequencing and annotation.</title>
        <authorList>
            <consortium name="The Broad Institute Genomics Platform"/>
            <consortium name="The Broad Institute Genome Sequencing Center for Infectious Disease"/>
            <person name="Wu L."/>
            <person name="Ma J."/>
        </authorList>
    </citation>
    <scope>NUCLEOTIDE SEQUENCE [LARGE SCALE GENOMIC DNA]</scope>
    <source>
        <strain evidence="3">TBRC 1276</strain>
    </source>
</reference>
<organism evidence="2 3">
    <name type="scientific">Nonomuraea purpurea</name>
    <dbReference type="NCBI Taxonomy" id="1849276"/>
    <lineage>
        <taxon>Bacteria</taxon>
        <taxon>Bacillati</taxon>
        <taxon>Actinomycetota</taxon>
        <taxon>Actinomycetes</taxon>
        <taxon>Streptosporangiales</taxon>
        <taxon>Streptosporangiaceae</taxon>
        <taxon>Nonomuraea</taxon>
    </lineage>
</organism>
<name>A0ABV8G305_9ACTN</name>
<dbReference type="Proteomes" id="UP001595851">
    <property type="component" value="Unassembled WGS sequence"/>
</dbReference>
<protein>
    <submittedName>
        <fullName evidence="2">Flavin-containing monooxygenase</fullName>
        <ecNumber evidence="2">1.14.13.-</ecNumber>
    </submittedName>
</protein>
<sequence length="218" mass="23460">MRTHLTAGPHALRAHGRRLASVIVIGGGQSGLAMAYALREHGFRPVILEAGKEAVGSWPRYYDSLTLFTPARINSLPGLPFPGDPHRYPARDEVVDYLRTYAARLDCEIRTQTRVTSVLAAEEGFAVDTHDGARHLAPFVVAASGSFDKPHRPDLPGLAGYTGTVLHSADYRNPAPFAGQRVVVVGAANSAVQIAVELARHARVTLATRTPALARRPC</sequence>
<dbReference type="Pfam" id="PF13738">
    <property type="entry name" value="Pyr_redox_3"/>
    <property type="match status" value="1"/>
</dbReference>
<comment type="caution">
    <text evidence="2">The sequence shown here is derived from an EMBL/GenBank/DDBJ whole genome shotgun (WGS) entry which is preliminary data.</text>
</comment>
<dbReference type="PRINTS" id="PR00368">
    <property type="entry name" value="FADPNR"/>
</dbReference>